<keyword evidence="3" id="KW-1185">Reference proteome</keyword>
<dbReference type="EMBL" id="DF836290">
    <property type="protein sequence ID" value="GAN00635.1"/>
    <property type="molecule type" value="Genomic_DNA"/>
</dbReference>
<evidence type="ECO:0000313" key="2">
    <source>
        <dbReference type="EMBL" id="GAN00635.1"/>
    </source>
</evidence>
<name>A0A0C9LP82_9FUNG</name>
<dbReference type="AlphaFoldDB" id="A0A0C9LP82"/>
<accession>A0A0C9LP82</accession>
<gene>
    <name evidence="2" type="ORF">MAM1_0001d00057</name>
</gene>
<reference evidence="2" key="1">
    <citation type="submission" date="2014-09" db="EMBL/GenBank/DDBJ databases">
        <title>Draft genome sequence of an oleaginous Mucoromycotina fungus Mucor ambiguus NBRC6742.</title>
        <authorList>
            <person name="Takeda I."/>
            <person name="Yamane N."/>
            <person name="Morita T."/>
            <person name="Tamano K."/>
            <person name="Machida M."/>
            <person name="Baker S."/>
            <person name="Koike H."/>
        </authorList>
    </citation>
    <scope>NUCLEOTIDE SEQUENCE</scope>
    <source>
        <strain evidence="2">NBRC 6742</strain>
    </source>
</reference>
<evidence type="ECO:0000313" key="3">
    <source>
        <dbReference type="Proteomes" id="UP000053815"/>
    </source>
</evidence>
<evidence type="ECO:0000256" key="1">
    <source>
        <dbReference type="SAM" id="Phobius"/>
    </source>
</evidence>
<proteinExistence type="predicted"/>
<dbReference type="Proteomes" id="UP000053815">
    <property type="component" value="Unassembled WGS sequence"/>
</dbReference>
<keyword evidence="1" id="KW-1133">Transmembrane helix</keyword>
<protein>
    <submittedName>
        <fullName evidence="2">Uncharacterized protein</fullName>
    </submittedName>
</protein>
<feature type="transmembrane region" description="Helical" evidence="1">
    <location>
        <begin position="21"/>
        <end position="40"/>
    </location>
</feature>
<sequence length="89" mass="10179">MISMDNQAIAFFTSKIKTFTVVYEPFPTLGGFLIYASLWWKPTYMETVLSDTAASVSPEHGFVCNDLWYSKRRCSTVLTKPYFTAAKIF</sequence>
<organism evidence="2">
    <name type="scientific">Mucor ambiguus</name>
    <dbReference type="NCBI Taxonomy" id="91626"/>
    <lineage>
        <taxon>Eukaryota</taxon>
        <taxon>Fungi</taxon>
        <taxon>Fungi incertae sedis</taxon>
        <taxon>Mucoromycota</taxon>
        <taxon>Mucoromycotina</taxon>
        <taxon>Mucoromycetes</taxon>
        <taxon>Mucorales</taxon>
        <taxon>Mucorineae</taxon>
        <taxon>Mucoraceae</taxon>
        <taxon>Mucor</taxon>
    </lineage>
</organism>
<keyword evidence="1" id="KW-0812">Transmembrane</keyword>
<keyword evidence="1" id="KW-0472">Membrane</keyword>